<dbReference type="Proteomes" id="UP000078582">
    <property type="component" value="Chromosome"/>
</dbReference>
<dbReference type="OrthoDB" id="2306487at2"/>
<protein>
    <submittedName>
        <fullName evidence="1">Uncharacterized protein</fullName>
    </submittedName>
</protein>
<sequence>MLLISLCIIGFLAVSIYTTLKINSLGSLLVNVIAYFALYCALEIVGIAGLAKAIAVFFSFFFVVVMAIISFYRQAHSK</sequence>
<evidence type="ECO:0000313" key="1">
    <source>
        <dbReference type="EMBL" id="ANK61665.1"/>
    </source>
</evidence>
<organism evidence="1 2">
    <name type="scientific">Loigolactobacillus backii</name>
    <dbReference type="NCBI Taxonomy" id="375175"/>
    <lineage>
        <taxon>Bacteria</taxon>
        <taxon>Bacillati</taxon>
        <taxon>Bacillota</taxon>
        <taxon>Bacilli</taxon>
        <taxon>Lactobacillales</taxon>
        <taxon>Lactobacillaceae</taxon>
        <taxon>Loigolactobacillus</taxon>
    </lineage>
</organism>
<dbReference type="EMBL" id="CP014873">
    <property type="protein sequence ID" value="ANK61665.1"/>
    <property type="molecule type" value="Genomic_DNA"/>
</dbReference>
<dbReference type="KEGG" id="lbt:AYR52_11190"/>
<dbReference type="RefSeq" id="WP_068226073.1">
    <property type="nucleotide sequence ID" value="NZ_CP014623.1"/>
</dbReference>
<accession>A0A192GZY6</accession>
<dbReference type="AlphaFoldDB" id="A0A192GZY6"/>
<name>A0A192GZY6_9LACO</name>
<keyword evidence="2" id="KW-1185">Reference proteome</keyword>
<reference evidence="1 2" key="1">
    <citation type="submission" date="2016-03" db="EMBL/GenBank/DDBJ databases">
        <title>Pediococcus and Lactobacillus from brewery environment - whole genome sequencing and assembly.</title>
        <authorList>
            <person name="Behr J."/>
            <person name="Geissler A.J."/>
            <person name="Vogel R.F."/>
        </authorList>
    </citation>
    <scope>NUCLEOTIDE SEQUENCE [LARGE SCALE GENOMIC DNA]</scope>
    <source>
        <strain evidence="1 2">TMW 1.1989</strain>
    </source>
</reference>
<proteinExistence type="predicted"/>
<dbReference type="GeneID" id="42981033"/>
<gene>
    <name evidence="1" type="ORF">AYR53_02130</name>
</gene>
<evidence type="ECO:0000313" key="2">
    <source>
        <dbReference type="Proteomes" id="UP000078582"/>
    </source>
</evidence>